<dbReference type="PANTHER" id="PTHR43346">
    <property type="entry name" value="LIGAND BINDING DOMAIN PROTEIN, PUTATIVE (AFU_ORTHOLOGUE AFUA_6G14370)-RELATED"/>
    <property type="match status" value="1"/>
</dbReference>
<keyword evidence="3" id="KW-1185">Reference proteome</keyword>
<organism evidence="2 3">
    <name type="scientific">Lentisphaera araneosa HTCC2155</name>
    <dbReference type="NCBI Taxonomy" id="313628"/>
    <lineage>
        <taxon>Bacteria</taxon>
        <taxon>Pseudomonadati</taxon>
        <taxon>Lentisphaerota</taxon>
        <taxon>Lentisphaeria</taxon>
        <taxon>Lentisphaerales</taxon>
        <taxon>Lentisphaeraceae</taxon>
        <taxon>Lentisphaera</taxon>
    </lineage>
</organism>
<dbReference type="PANTHER" id="PTHR43346:SF1">
    <property type="entry name" value="QUERCETIN 2,3-DIOXYGENASE-RELATED"/>
    <property type="match status" value="1"/>
</dbReference>
<dbReference type="EMBL" id="ABCK01000047">
    <property type="protein sequence ID" value="EDM24820.1"/>
    <property type="molecule type" value="Genomic_DNA"/>
</dbReference>
<dbReference type="STRING" id="313628.LNTAR_15382"/>
<dbReference type="RefSeq" id="WP_007281345.1">
    <property type="nucleotide sequence ID" value="NZ_ABCK01000047.1"/>
</dbReference>
<evidence type="ECO:0000313" key="3">
    <source>
        <dbReference type="Proteomes" id="UP000004947"/>
    </source>
</evidence>
<name>A6DU61_9BACT</name>
<proteinExistence type="predicted"/>
<dbReference type="Proteomes" id="UP000004947">
    <property type="component" value="Unassembled WGS sequence"/>
</dbReference>
<dbReference type="Gene3D" id="2.60.120.10">
    <property type="entry name" value="Jelly Rolls"/>
    <property type="match status" value="1"/>
</dbReference>
<dbReference type="InterPro" id="IPR014710">
    <property type="entry name" value="RmlC-like_jellyroll"/>
</dbReference>
<dbReference type="Pfam" id="PF07883">
    <property type="entry name" value="Cupin_2"/>
    <property type="match status" value="1"/>
</dbReference>
<comment type="caution">
    <text evidence="2">The sequence shown here is derived from an EMBL/GenBank/DDBJ whole genome shotgun (WGS) entry which is preliminary data.</text>
</comment>
<dbReference type="OrthoDB" id="9797047at2"/>
<gene>
    <name evidence="2" type="ORF">LNTAR_15382</name>
</gene>
<protein>
    <recommendedName>
        <fullName evidence="1">Cupin type-2 domain-containing protein</fullName>
    </recommendedName>
</protein>
<sequence>MNNRIFTSSDFIVPSNEEPLRSVVTSSDDSTIIMWTVKPGQVIKPHIHPEGQDTWYVLAGSAEYISDDTDKRTSIQKGDFVIAYKGEIHGAVNNGDEPFTFISVVSPSNAGFQLK</sequence>
<dbReference type="InterPro" id="IPR013096">
    <property type="entry name" value="Cupin_2"/>
</dbReference>
<evidence type="ECO:0000313" key="2">
    <source>
        <dbReference type="EMBL" id="EDM24820.1"/>
    </source>
</evidence>
<dbReference type="AlphaFoldDB" id="A6DU61"/>
<evidence type="ECO:0000259" key="1">
    <source>
        <dbReference type="Pfam" id="PF07883"/>
    </source>
</evidence>
<dbReference type="InterPro" id="IPR011051">
    <property type="entry name" value="RmlC_Cupin_sf"/>
</dbReference>
<feature type="domain" description="Cupin type-2" evidence="1">
    <location>
        <begin position="34"/>
        <end position="105"/>
    </location>
</feature>
<accession>A6DU61</accession>
<dbReference type="InterPro" id="IPR052538">
    <property type="entry name" value="Flavonoid_dioxygenase-like"/>
</dbReference>
<dbReference type="SUPFAM" id="SSF51182">
    <property type="entry name" value="RmlC-like cupins"/>
    <property type="match status" value="1"/>
</dbReference>
<dbReference type="CDD" id="cd07008">
    <property type="entry name" value="cupin_yp_001338853-like"/>
    <property type="match status" value="1"/>
</dbReference>
<reference evidence="2 3" key="1">
    <citation type="journal article" date="2010" name="J. Bacteriol.">
        <title>Genome sequence of Lentisphaera araneosa HTCC2155T, the type species of the order Lentisphaerales in the phylum Lentisphaerae.</title>
        <authorList>
            <person name="Thrash J.C."/>
            <person name="Cho J.C."/>
            <person name="Vergin K.L."/>
            <person name="Morris R.M."/>
            <person name="Giovannoni S.J."/>
        </authorList>
    </citation>
    <scope>NUCLEOTIDE SEQUENCE [LARGE SCALE GENOMIC DNA]</scope>
    <source>
        <strain evidence="2 3">HTCC2155</strain>
    </source>
</reference>
<dbReference type="eggNOG" id="COG0662">
    <property type="taxonomic scope" value="Bacteria"/>
</dbReference>